<dbReference type="eggNOG" id="COG1007">
    <property type="taxonomic scope" value="Bacteria"/>
</dbReference>
<feature type="transmembrane region" description="Helical" evidence="5">
    <location>
        <begin position="41"/>
        <end position="61"/>
    </location>
</feature>
<organism evidence="8 9">
    <name type="scientific">Liberibacter crescens (strain BT-1)</name>
    <dbReference type="NCBI Taxonomy" id="1215343"/>
    <lineage>
        <taxon>Bacteria</taxon>
        <taxon>Pseudomonadati</taxon>
        <taxon>Pseudomonadota</taxon>
        <taxon>Alphaproteobacteria</taxon>
        <taxon>Hyphomicrobiales</taxon>
        <taxon>Rhizobiaceae</taxon>
        <taxon>Liberibacter</taxon>
    </lineage>
</organism>
<keyword evidence="5" id="KW-0813">Transport</keyword>
<comment type="function">
    <text evidence="5">NDH-1 shuttles electrons from NADH, via FMN and iron-sulfur (Fe-S) centers, to quinones in the respiratory chain. The immediate electron acceptor for the enzyme in this species is believed to be ubiquinone. Couples the redox reaction to proton translocation (for every two electrons transferred, four hydrogen ions are translocated across the cytoplasmic membrane), and thus conserves the redox energy in a proton gradient.</text>
</comment>
<feature type="transmembrane region" description="Helical" evidence="5">
    <location>
        <begin position="104"/>
        <end position="124"/>
    </location>
</feature>
<evidence type="ECO:0000313" key="8">
    <source>
        <dbReference type="EMBL" id="AGA64263.1"/>
    </source>
</evidence>
<dbReference type="Pfam" id="PF00361">
    <property type="entry name" value="Proton_antipo_M"/>
    <property type="match status" value="1"/>
</dbReference>
<dbReference type="EC" id="7.1.1.-" evidence="5"/>
<dbReference type="PANTHER" id="PTHR22773">
    <property type="entry name" value="NADH DEHYDROGENASE"/>
    <property type="match status" value="1"/>
</dbReference>
<sequence>MMASDNIIGDLSLCVPELILAIGSLVILMLGVFFKKKSYFVIPFFAISVLFIAFIYLSIFSTEGIGFGGVYILDSWALFVKCIVLLSSILIFIMILAECRIHSFISFEFSVLLLLAILGNLLLISANDMIALYMALELQSLALYVIVAINRDDLRSSEAGLKYFVLGALSSGILLYGMSFVYGFTQHTGFVDIATTLSNENYSFGLALGFVLILVGIAFKISAVPFHMWTPDVYEGAPTSVTAFLATVSKISAIVVLTRIVVSVFGVLSFSSIQAIIFVSLASMFLGSFSAIGQKNIKRLMAYSSITHIGYALLGLISGTDAGVVSMLHYMIIYLIMVLGVFACIIALRFKEGGAVESISDLAGLSQDNPFIAFILTVLMFSLAGIPPFAGFFGKYFVFLSIIEEHFYTLAILGILSSVIGVYYYLRVIKVIWFDKSEKQFCPISPELKFVFSISGLFVVMYIFIASFLNSKINLAAASLF</sequence>
<feature type="transmembrane region" description="Helical" evidence="5">
    <location>
        <begin position="273"/>
        <end position="293"/>
    </location>
</feature>
<evidence type="ECO:0000256" key="5">
    <source>
        <dbReference type="HAMAP-Rule" id="MF_00445"/>
    </source>
</evidence>
<keyword evidence="3 5" id="KW-1133">Transmembrane helix</keyword>
<keyword evidence="5" id="KW-0520">NAD</keyword>
<feature type="transmembrane region" description="Helical" evidence="5">
    <location>
        <begin position="76"/>
        <end position="97"/>
    </location>
</feature>
<dbReference type="KEGG" id="lcc:B488_02700"/>
<dbReference type="HAMAP" id="MF_00445">
    <property type="entry name" value="NDH1_NuoN_1"/>
    <property type="match status" value="1"/>
</dbReference>
<keyword evidence="5 8" id="KW-0830">Ubiquinone</keyword>
<keyword evidence="5" id="KW-1278">Translocase</keyword>
<gene>
    <name evidence="5" type="primary">nuoN</name>
    <name evidence="8" type="ordered locus">B488_02700</name>
</gene>
<feature type="transmembrane region" description="Helical" evidence="5">
    <location>
        <begin position="406"/>
        <end position="426"/>
    </location>
</feature>
<feature type="transmembrane region" description="Helical" evidence="5">
    <location>
        <begin position="204"/>
        <end position="229"/>
    </location>
</feature>
<keyword evidence="4 5" id="KW-0472">Membrane</keyword>
<keyword evidence="5" id="KW-1003">Cell membrane</keyword>
<dbReference type="STRING" id="1215343.B488_02700"/>
<evidence type="ECO:0000256" key="4">
    <source>
        <dbReference type="ARBA" id="ARBA00023136"/>
    </source>
</evidence>
<dbReference type="GO" id="GO:0012505">
    <property type="term" value="C:endomembrane system"/>
    <property type="evidence" value="ECO:0007669"/>
    <property type="project" value="UniProtKB-SubCell"/>
</dbReference>
<evidence type="ECO:0000256" key="2">
    <source>
        <dbReference type="ARBA" id="ARBA00022692"/>
    </source>
</evidence>
<dbReference type="GO" id="GO:0048038">
    <property type="term" value="F:quinone binding"/>
    <property type="evidence" value="ECO:0007669"/>
    <property type="project" value="UniProtKB-KW"/>
</dbReference>
<dbReference type="GO" id="GO:0042773">
    <property type="term" value="P:ATP synthesis coupled electron transport"/>
    <property type="evidence" value="ECO:0007669"/>
    <property type="project" value="InterPro"/>
</dbReference>
<feature type="transmembrane region" description="Helical" evidence="5">
    <location>
        <begin position="447"/>
        <end position="469"/>
    </location>
</feature>
<feature type="transmembrane region" description="Helical" evidence="5">
    <location>
        <begin position="331"/>
        <end position="350"/>
    </location>
</feature>
<dbReference type="HOGENOM" id="CLU_007100_1_3_5"/>
<evidence type="ECO:0000313" key="9">
    <source>
        <dbReference type="Proteomes" id="UP000010799"/>
    </source>
</evidence>
<dbReference type="PATRIC" id="fig|1215343.11.peg.280"/>
<keyword evidence="5" id="KW-0997">Cell inner membrane</keyword>
<keyword evidence="2 5" id="KW-0812">Transmembrane</keyword>
<dbReference type="InterPro" id="IPR010096">
    <property type="entry name" value="NADH-Q_OxRdtase_suN/2"/>
</dbReference>
<accession>L0EUC0</accession>
<feature type="transmembrane region" description="Helical" evidence="5">
    <location>
        <begin position="300"/>
        <end position="319"/>
    </location>
</feature>
<dbReference type="GO" id="GO:0005886">
    <property type="term" value="C:plasma membrane"/>
    <property type="evidence" value="ECO:0007669"/>
    <property type="project" value="UniProtKB-SubCell"/>
</dbReference>
<dbReference type="Proteomes" id="UP000010799">
    <property type="component" value="Chromosome"/>
</dbReference>
<dbReference type="EMBL" id="CP003789">
    <property type="protein sequence ID" value="AGA64263.1"/>
    <property type="molecule type" value="Genomic_DNA"/>
</dbReference>
<comment type="catalytic activity">
    <reaction evidence="5">
        <text>a quinone + NADH + 5 H(+)(in) = a quinol + NAD(+) + 4 H(+)(out)</text>
        <dbReference type="Rhea" id="RHEA:57888"/>
        <dbReference type="ChEBI" id="CHEBI:15378"/>
        <dbReference type="ChEBI" id="CHEBI:24646"/>
        <dbReference type="ChEBI" id="CHEBI:57540"/>
        <dbReference type="ChEBI" id="CHEBI:57945"/>
        <dbReference type="ChEBI" id="CHEBI:132124"/>
    </reaction>
</comment>
<feature type="transmembrane region" description="Helical" evidence="5">
    <location>
        <begin position="15"/>
        <end position="34"/>
    </location>
</feature>
<dbReference type="GO" id="GO:0050136">
    <property type="term" value="F:NADH dehydrogenase (quinone) (non-electrogenic) activity"/>
    <property type="evidence" value="ECO:0007669"/>
    <property type="project" value="UniProtKB-UniRule"/>
</dbReference>
<dbReference type="InterPro" id="IPR001750">
    <property type="entry name" value="ND/Mrp_TM"/>
</dbReference>
<evidence type="ECO:0000256" key="1">
    <source>
        <dbReference type="ARBA" id="ARBA00004127"/>
    </source>
</evidence>
<keyword evidence="9" id="KW-1185">Reference proteome</keyword>
<comment type="subcellular location">
    <subcellularLocation>
        <location evidence="5">Cell inner membrane</location>
        <topology evidence="5">Multi-pass membrane protein</topology>
    </subcellularLocation>
    <subcellularLocation>
        <location evidence="1">Endomembrane system</location>
        <topology evidence="1">Multi-pass membrane protein</topology>
    </subcellularLocation>
    <subcellularLocation>
        <location evidence="6">Membrane</location>
        <topology evidence="6">Multi-pass membrane protein</topology>
    </subcellularLocation>
</comment>
<keyword evidence="8" id="KW-0560">Oxidoreductase</keyword>
<feature type="transmembrane region" description="Helical" evidence="5">
    <location>
        <begin position="371"/>
        <end position="394"/>
    </location>
</feature>
<comment type="similarity">
    <text evidence="5">Belongs to the complex I subunit 2 family.</text>
</comment>
<evidence type="ECO:0000259" key="7">
    <source>
        <dbReference type="Pfam" id="PF00361"/>
    </source>
</evidence>
<comment type="subunit">
    <text evidence="5">NDH-1 is composed of 14 different subunits. Subunits NuoA, H, J, K, L, M, N constitute the membrane sector of the complex.</text>
</comment>
<proteinExistence type="inferred from homology"/>
<feature type="domain" description="NADH:quinone oxidoreductase/Mrp antiporter transmembrane" evidence="7">
    <location>
        <begin position="126"/>
        <end position="421"/>
    </location>
</feature>
<dbReference type="NCBIfam" id="TIGR01770">
    <property type="entry name" value="NDH_I_N"/>
    <property type="match status" value="1"/>
</dbReference>
<feature type="transmembrane region" description="Helical" evidence="5">
    <location>
        <begin position="161"/>
        <end position="184"/>
    </location>
</feature>
<dbReference type="NCBIfam" id="NF004440">
    <property type="entry name" value="PRK05777.1-3"/>
    <property type="match status" value="1"/>
</dbReference>
<protein>
    <recommendedName>
        <fullName evidence="5">NADH-quinone oxidoreductase subunit N</fullName>
        <ecNumber evidence="5">7.1.1.-</ecNumber>
    </recommendedName>
    <alternativeName>
        <fullName evidence="5">NADH dehydrogenase I subunit N</fullName>
    </alternativeName>
    <alternativeName>
        <fullName evidence="5">NDH-1 subunit N</fullName>
    </alternativeName>
</protein>
<dbReference type="AlphaFoldDB" id="L0EUC0"/>
<reference evidence="8 9" key="1">
    <citation type="journal article" date="2012" name="Stand. Genomic Sci.">
        <title>Complete genome sequence of Liberibacter crescens BT-1.</title>
        <authorList>
            <person name="Leonard M.T."/>
            <person name="Fagen J.R."/>
            <person name="Davis-Richardson A.G."/>
            <person name="Davis M.J."/>
            <person name="Triplett E.W."/>
        </authorList>
    </citation>
    <scope>NUCLEOTIDE SEQUENCE [LARGE SCALE GENOMIC DNA]</scope>
    <source>
        <strain evidence="8 9">BT-1</strain>
    </source>
</reference>
<evidence type="ECO:0000256" key="3">
    <source>
        <dbReference type="ARBA" id="ARBA00022989"/>
    </source>
</evidence>
<feature type="transmembrane region" description="Helical" evidence="5">
    <location>
        <begin position="130"/>
        <end position="149"/>
    </location>
</feature>
<dbReference type="GO" id="GO:0008137">
    <property type="term" value="F:NADH dehydrogenase (ubiquinone) activity"/>
    <property type="evidence" value="ECO:0007669"/>
    <property type="project" value="InterPro"/>
</dbReference>
<name>L0EUC0_LIBCB</name>
<keyword evidence="5" id="KW-0874">Quinone</keyword>
<evidence type="ECO:0000256" key="6">
    <source>
        <dbReference type="RuleBase" id="RU000320"/>
    </source>
</evidence>
<feature type="transmembrane region" description="Helical" evidence="5">
    <location>
        <begin position="241"/>
        <end position="267"/>
    </location>
</feature>